<feature type="region of interest" description="Disordered" evidence="1">
    <location>
        <begin position="111"/>
        <end position="152"/>
    </location>
</feature>
<organism evidence="2 3">
    <name type="scientific">Aromatoleum toluvorans</name>
    <dbReference type="NCBI Taxonomy" id="92002"/>
    <lineage>
        <taxon>Bacteria</taxon>
        <taxon>Pseudomonadati</taxon>
        <taxon>Pseudomonadota</taxon>
        <taxon>Betaproteobacteria</taxon>
        <taxon>Rhodocyclales</taxon>
        <taxon>Rhodocyclaceae</taxon>
        <taxon>Aromatoleum</taxon>
    </lineage>
</organism>
<evidence type="ECO:0000256" key="1">
    <source>
        <dbReference type="SAM" id="MobiDB-lite"/>
    </source>
</evidence>
<dbReference type="Pfam" id="PF04386">
    <property type="entry name" value="SspB"/>
    <property type="match status" value="1"/>
</dbReference>
<keyword evidence="3" id="KW-1185">Reference proteome</keyword>
<dbReference type="SUPFAM" id="SSF101738">
    <property type="entry name" value="SspB-like"/>
    <property type="match status" value="1"/>
</dbReference>
<name>A0ABX1PZM0_9RHOO</name>
<sequence length="152" mass="15810">MSKVSTKPYLVRAIYDWCLDQGFTPYVAVAVDERTVVPPGYARDGQIVLNLAPDATNHLVMGNDLITFQARFGGVAHALSLPVANVLAIYARENGHGMAFEPEIAEADALAEEGEPADAAPDAGAGGTDDGGPDTPPAGGRGAARSHLKVIK</sequence>
<dbReference type="NCBIfam" id="NF008769">
    <property type="entry name" value="PRK11798.2-5"/>
    <property type="match status" value="1"/>
</dbReference>
<reference evidence="2 3" key="1">
    <citation type="submission" date="2019-12" db="EMBL/GenBank/DDBJ databases">
        <title>Comparative genomics gives insights into the taxonomy of the Azoarcus-Aromatoleum group and reveals separate origins of nif in the plant-associated Azoarcus and non-plant-associated Aromatoleum sub-groups.</title>
        <authorList>
            <person name="Lafos M."/>
            <person name="Maluk M."/>
            <person name="Batista M."/>
            <person name="Junghare M."/>
            <person name="Carmona M."/>
            <person name="Faoro H."/>
            <person name="Cruz L.M."/>
            <person name="Battistoni F."/>
            <person name="De Souza E."/>
            <person name="Pedrosa F."/>
            <person name="Chen W.-M."/>
            <person name="Poole P.S."/>
            <person name="Dixon R.A."/>
            <person name="James E.K."/>
        </authorList>
    </citation>
    <scope>NUCLEOTIDE SEQUENCE [LARGE SCALE GENOMIC DNA]</scope>
    <source>
        <strain evidence="2 3">Td21</strain>
    </source>
</reference>
<dbReference type="PANTHER" id="PTHR37486:SF1">
    <property type="entry name" value="STRINGENT STARVATION PROTEIN B"/>
    <property type="match status" value="1"/>
</dbReference>
<keyword evidence="2" id="KW-0378">Hydrolase</keyword>
<dbReference type="EMBL" id="WTVN01000021">
    <property type="protein sequence ID" value="NMG44869.1"/>
    <property type="molecule type" value="Genomic_DNA"/>
</dbReference>
<dbReference type="InterPro" id="IPR007481">
    <property type="entry name" value="SspB"/>
</dbReference>
<accession>A0ABX1PZM0</accession>
<dbReference type="RefSeq" id="WP_169256716.1">
    <property type="nucleotide sequence ID" value="NZ_WTVN01000021.1"/>
</dbReference>
<dbReference type="PANTHER" id="PTHR37486">
    <property type="entry name" value="STRINGENT STARVATION PROTEIN B"/>
    <property type="match status" value="1"/>
</dbReference>
<evidence type="ECO:0000313" key="3">
    <source>
        <dbReference type="Proteomes" id="UP000623795"/>
    </source>
</evidence>
<gene>
    <name evidence="2" type="ORF">GPA22_14170</name>
</gene>
<dbReference type="PIRSF" id="PIRSF005276">
    <property type="entry name" value="SspB"/>
    <property type="match status" value="1"/>
</dbReference>
<dbReference type="GO" id="GO:0008233">
    <property type="term" value="F:peptidase activity"/>
    <property type="evidence" value="ECO:0007669"/>
    <property type="project" value="UniProtKB-KW"/>
</dbReference>
<evidence type="ECO:0000313" key="2">
    <source>
        <dbReference type="EMBL" id="NMG44869.1"/>
    </source>
</evidence>
<dbReference type="GO" id="GO:0006508">
    <property type="term" value="P:proteolysis"/>
    <property type="evidence" value="ECO:0007669"/>
    <property type="project" value="UniProtKB-KW"/>
</dbReference>
<dbReference type="InterPro" id="IPR036760">
    <property type="entry name" value="SspB-like_sf"/>
</dbReference>
<protein>
    <submittedName>
        <fullName evidence="2">ClpXP protease specificity-enhancing factor</fullName>
    </submittedName>
</protein>
<dbReference type="Proteomes" id="UP000623795">
    <property type="component" value="Unassembled WGS sequence"/>
</dbReference>
<comment type="caution">
    <text evidence="2">The sequence shown here is derived from an EMBL/GenBank/DDBJ whole genome shotgun (WGS) entry which is preliminary data.</text>
</comment>
<proteinExistence type="predicted"/>
<keyword evidence="2" id="KW-0645">Protease</keyword>
<dbReference type="Gene3D" id="2.30.30.220">
    <property type="entry name" value="SspB-like"/>
    <property type="match status" value="1"/>
</dbReference>